<dbReference type="AlphaFoldDB" id="L2GR77"/>
<evidence type="ECO:0000313" key="1">
    <source>
        <dbReference type="EMBL" id="ELA46134.1"/>
    </source>
</evidence>
<dbReference type="HOGENOM" id="CLU_1541274_0_0_1"/>
<dbReference type="InParanoid" id="L2GR77"/>
<reference evidence="2" key="1">
    <citation type="submission" date="2011-03" db="EMBL/GenBank/DDBJ databases">
        <title>The genome sequence of Vavraia culicis strain floridensis.</title>
        <authorList>
            <consortium name="The Broad Institute Genome Sequencing Platform"/>
            <person name="Cuomo C."/>
            <person name="Becnel J."/>
            <person name="Sanscrainte N."/>
            <person name="Young S.K."/>
            <person name="Zeng Q."/>
            <person name="Gargeya S."/>
            <person name="Fitzgerald M."/>
            <person name="Haas B."/>
            <person name="Abouelleil A."/>
            <person name="Alvarado L."/>
            <person name="Arachchi H.M."/>
            <person name="Berlin A."/>
            <person name="Chapman S.B."/>
            <person name="Gearin G."/>
            <person name="Goldberg J."/>
            <person name="Griggs A."/>
            <person name="Gujja S."/>
            <person name="Hansen M."/>
            <person name="Heiman D."/>
            <person name="Howarth C."/>
            <person name="Larimer J."/>
            <person name="Lui A."/>
            <person name="MacDonald P.J.P."/>
            <person name="McCowen C."/>
            <person name="Montmayeur A."/>
            <person name="Murphy C."/>
            <person name="Neiman D."/>
            <person name="Pearson M."/>
            <person name="Priest M."/>
            <person name="Roberts A."/>
            <person name="Saif S."/>
            <person name="Shea T."/>
            <person name="Sisk P."/>
            <person name="Stolte C."/>
            <person name="Sykes S."/>
            <person name="Wortman J."/>
            <person name="Nusbaum C."/>
            <person name="Birren B."/>
        </authorList>
    </citation>
    <scope>NUCLEOTIDE SEQUENCE [LARGE SCALE GENOMIC DNA]</scope>
    <source>
        <strain evidence="2">floridensis</strain>
    </source>
</reference>
<dbReference type="GeneID" id="19880232"/>
<evidence type="ECO:0000313" key="2">
    <source>
        <dbReference type="Proteomes" id="UP000011081"/>
    </source>
</evidence>
<sequence>MFLFISLLTSKLIELHFLHNDSLVLGIDTLHLSVLPLSKAFQQALNTYCTFAQLRKISDNHYEVFYCGMKVCVDREERDVAVCTYDELESVFRMVVVDDDKYMLESDGRCVTYYYGRVGLGKCDGRDEQVFVAREGGGSVDGGTIAEKEKIVLEVMDKNEEYYRRESLKGIGRK</sequence>
<name>L2GR77_VAVCU</name>
<dbReference type="EMBL" id="GL877461">
    <property type="protein sequence ID" value="ELA46134.1"/>
    <property type="molecule type" value="Genomic_DNA"/>
</dbReference>
<organism evidence="1 2">
    <name type="scientific">Vavraia culicis (isolate floridensis)</name>
    <name type="common">Microsporidian parasite</name>
    <dbReference type="NCBI Taxonomy" id="948595"/>
    <lineage>
        <taxon>Eukaryota</taxon>
        <taxon>Fungi</taxon>
        <taxon>Fungi incertae sedis</taxon>
        <taxon>Microsporidia</taxon>
        <taxon>Pleistophoridae</taxon>
        <taxon>Vavraia</taxon>
    </lineage>
</organism>
<dbReference type="OrthoDB" id="10511058at2759"/>
<dbReference type="Proteomes" id="UP000011081">
    <property type="component" value="Unassembled WGS sequence"/>
</dbReference>
<dbReference type="RefSeq" id="XP_008075378.1">
    <property type="nucleotide sequence ID" value="XM_008077187.1"/>
</dbReference>
<dbReference type="VEuPathDB" id="MicrosporidiaDB:VCUG_02369"/>
<accession>L2GR77</accession>
<keyword evidence="2" id="KW-1185">Reference proteome</keyword>
<gene>
    <name evidence="1" type="ORF">VCUG_02369</name>
</gene>
<protein>
    <submittedName>
        <fullName evidence="1">Uncharacterized protein</fullName>
    </submittedName>
</protein>
<proteinExistence type="predicted"/>